<dbReference type="PROSITE" id="PS51118">
    <property type="entry name" value="HTH_HXLR"/>
    <property type="match status" value="1"/>
</dbReference>
<evidence type="ECO:0000259" key="5">
    <source>
        <dbReference type="PROSITE" id="PS51118"/>
    </source>
</evidence>
<dbReference type="OrthoDB" id="9800350at2"/>
<evidence type="ECO:0000256" key="1">
    <source>
        <dbReference type="ARBA" id="ARBA00023015"/>
    </source>
</evidence>
<keyword evidence="1" id="KW-0805">Transcription regulation</keyword>
<evidence type="ECO:0000256" key="2">
    <source>
        <dbReference type="ARBA" id="ARBA00023125"/>
    </source>
</evidence>
<evidence type="ECO:0000256" key="3">
    <source>
        <dbReference type="ARBA" id="ARBA00023163"/>
    </source>
</evidence>
<keyword evidence="2" id="KW-0238">DNA-binding</keyword>
<dbReference type="Pfam" id="PF01638">
    <property type="entry name" value="HxlR"/>
    <property type="match status" value="1"/>
</dbReference>
<gene>
    <name evidence="6" type="ORF">SAMN02745172_01351</name>
</gene>
<feature type="region of interest" description="Disordered" evidence="4">
    <location>
        <begin position="1"/>
        <end position="25"/>
    </location>
</feature>
<dbReference type="Proteomes" id="UP000186406">
    <property type="component" value="Unassembled WGS sequence"/>
</dbReference>
<dbReference type="STRING" id="1123029.SAMN02745172_01351"/>
<keyword evidence="7" id="KW-1185">Reference proteome</keyword>
<evidence type="ECO:0000313" key="7">
    <source>
        <dbReference type="Proteomes" id="UP000186406"/>
    </source>
</evidence>
<protein>
    <submittedName>
        <fullName evidence="6">Transcriptional regulator, HxlR family</fullName>
    </submittedName>
</protein>
<dbReference type="InterPro" id="IPR002577">
    <property type="entry name" value="HTH_HxlR"/>
</dbReference>
<dbReference type="InterPro" id="IPR036390">
    <property type="entry name" value="WH_DNA-bd_sf"/>
</dbReference>
<dbReference type="PANTHER" id="PTHR33204:SF39">
    <property type="entry name" value="TRANSCRIPTIONAL REGULATORY PROTEIN"/>
    <property type="match status" value="1"/>
</dbReference>
<evidence type="ECO:0000256" key="4">
    <source>
        <dbReference type="SAM" id="MobiDB-lite"/>
    </source>
</evidence>
<feature type="domain" description="HTH hxlR-type" evidence="5">
    <location>
        <begin position="70"/>
        <end position="168"/>
    </location>
</feature>
<accession>A0A1M7ZEP6</accession>
<dbReference type="InterPro" id="IPR036388">
    <property type="entry name" value="WH-like_DNA-bd_sf"/>
</dbReference>
<proteinExistence type="predicted"/>
<name>A0A1M7ZEP6_9HYPH</name>
<dbReference type="SUPFAM" id="SSF46785">
    <property type="entry name" value="Winged helix' DNA-binding domain"/>
    <property type="match status" value="1"/>
</dbReference>
<evidence type="ECO:0000313" key="6">
    <source>
        <dbReference type="EMBL" id="SHO63344.1"/>
    </source>
</evidence>
<dbReference type="GO" id="GO:0003677">
    <property type="term" value="F:DNA binding"/>
    <property type="evidence" value="ECO:0007669"/>
    <property type="project" value="UniProtKB-KW"/>
</dbReference>
<reference evidence="6 7" key="1">
    <citation type="submission" date="2016-12" db="EMBL/GenBank/DDBJ databases">
        <authorList>
            <person name="Song W.-J."/>
            <person name="Kurnit D.M."/>
        </authorList>
    </citation>
    <scope>NUCLEOTIDE SEQUENCE [LARGE SCALE GENOMIC DNA]</scope>
    <source>
        <strain evidence="6 7">DSM 19599</strain>
    </source>
</reference>
<dbReference type="AlphaFoldDB" id="A0A1M7ZEP6"/>
<dbReference type="PANTHER" id="PTHR33204">
    <property type="entry name" value="TRANSCRIPTIONAL REGULATOR, MARR FAMILY"/>
    <property type="match status" value="1"/>
</dbReference>
<organism evidence="6 7">
    <name type="scientific">Pseudoxanthobacter soli DSM 19599</name>
    <dbReference type="NCBI Taxonomy" id="1123029"/>
    <lineage>
        <taxon>Bacteria</taxon>
        <taxon>Pseudomonadati</taxon>
        <taxon>Pseudomonadota</taxon>
        <taxon>Alphaproteobacteria</taxon>
        <taxon>Hyphomicrobiales</taxon>
        <taxon>Segnochrobactraceae</taxon>
        <taxon>Pseudoxanthobacter</taxon>
    </lineage>
</organism>
<dbReference type="Gene3D" id="1.10.10.10">
    <property type="entry name" value="Winged helix-like DNA-binding domain superfamily/Winged helix DNA-binding domain"/>
    <property type="match status" value="1"/>
</dbReference>
<dbReference type="EMBL" id="FRXO01000002">
    <property type="protein sequence ID" value="SHO63344.1"/>
    <property type="molecule type" value="Genomic_DNA"/>
</dbReference>
<keyword evidence="3" id="KW-0804">Transcription</keyword>
<sequence length="179" mass="20009">MNRTAGAARLKTEAGTSGVRGRAGVRPVEAVETTGNRADPVAPAVDFASRLTVKSVREGWREKYPHYTNCPTRDVLDQISDKWSTLIIVTLAERPRRFGELRREIDDISQRMLTQTLRDLQRDGLVARQVFATTPPSVEYSLTPLGRSLLEPLVGLMHWAESRHGEIRAARDAFDRGAE</sequence>